<dbReference type="Gene3D" id="3.80.30.20">
    <property type="entry name" value="tm_1862 like domain"/>
    <property type="match status" value="1"/>
</dbReference>
<dbReference type="PROSITE" id="PS51449">
    <property type="entry name" value="MTTASE_N"/>
    <property type="match status" value="1"/>
</dbReference>
<dbReference type="PROSITE" id="PS01278">
    <property type="entry name" value="MTTASE_RADICAL"/>
    <property type="match status" value="1"/>
</dbReference>
<dbReference type="InterPro" id="IPR020612">
    <property type="entry name" value="Methylthiotransferase_CS"/>
</dbReference>
<evidence type="ECO:0000256" key="11">
    <source>
        <dbReference type="ARBA" id="ARBA00023014"/>
    </source>
</evidence>
<evidence type="ECO:0000256" key="2">
    <source>
        <dbReference type="ARBA" id="ARBA00002399"/>
    </source>
</evidence>
<dbReference type="InterPro" id="IPR058240">
    <property type="entry name" value="rSAM_sf"/>
</dbReference>
<comment type="caution">
    <text evidence="18">The sequence shown here is derived from an EMBL/GenBank/DDBJ whole genome shotgun (WGS) entry which is preliminary data.</text>
</comment>
<keyword evidence="7" id="KW-0949">S-adenosyl-L-methionine</keyword>
<evidence type="ECO:0000256" key="13">
    <source>
        <dbReference type="ARBA" id="ARBA00051661"/>
    </source>
</evidence>
<protein>
    <recommendedName>
        <fullName evidence="15">Threonylcarbamoyladenosine tRNA methylthiotransferase MtaB</fullName>
        <ecNumber evidence="3">2.8.4.5</ecNumber>
    </recommendedName>
    <alternativeName>
        <fullName evidence="12">tRNA-t(6)A37 methylthiotransferase</fullName>
    </alternativeName>
</protein>
<dbReference type="Pfam" id="PF04055">
    <property type="entry name" value="Radical_SAM"/>
    <property type="match status" value="1"/>
</dbReference>
<dbReference type="InterPro" id="IPR034557">
    <property type="entry name" value="ThrcA_tRNA_MEthiotransferase"/>
</dbReference>
<evidence type="ECO:0000313" key="19">
    <source>
        <dbReference type="Proteomes" id="UP000886883"/>
    </source>
</evidence>
<evidence type="ECO:0000259" key="17">
    <source>
        <dbReference type="PROSITE" id="PS51918"/>
    </source>
</evidence>
<reference evidence="18" key="1">
    <citation type="journal article" date="2021" name="PeerJ">
        <title>Extensive microbial diversity within the chicken gut microbiome revealed by metagenomics and culture.</title>
        <authorList>
            <person name="Gilroy R."/>
            <person name="Ravi A."/>
            <person name="Getino M."/>
            <person name="Pursley I."/>
            <person name="Horton D.L."/>
            <person name="Alikhan N.F."/>
            <person name="Baker D."/>
            <person name="Gharbi K."/>
            <person name="Hall N."/>
            <person name="Watson M."/>
            <person name="Adriaenssens E.M."/>
            <person name="Foster-Nyarko E."/>
            <person name="Jarju S."/>
            <person name="Secka A."/>
            <person name="Antonio M."/>
            <person name="Oren A."/>
            <person name="Chaudhuri R.R."/>
            <person name="La Ragione R."/>
            <person name="Hildebrand F."/>
            <person name="Pallen M.J."/>
        </authorList>
    </citation>
    <scope>NUCLEOTIDE SEQUENCE</scope>
    <source>
        <strain evidence="18">USAMLcec3-2134</strain>
    </source>
</reference>
<dbReference type="EC" id="2.8.4.5" evidence="3"/>
<evidence type="ECO:0000256" key="3">
    <source>
        <dbReference type="ARBA" id="ARBA00013273"/>
    </source>
</evidence>
<dbReference type="PANTHER" id="PTHR43020:SF2">
    <property type="entry name" value="MITOCHONDRIAL TRNA METHYLTHIOTRANSFERASE CDK5RAP1"/>
    <property type="match status" value="1"/>
</dbReference>
<dbReference type="GO" id="GO:0035598">
    <property type="term" value="F:tRNA (N(6)-L-threonylcarbamoyladenosine(37)-C(2))-methylthiotransferase activity"/>
    <property type="evidence" value="ECO:0007669"/>
    <property type="project" value="UniProtKB-EC"/>
</dbReference>
<dbReference type="PANTHER" id="PTHR43020">
    <property type="entry name" value="CDK5 REGULATORY SUBUNIT-ASSOCIATED PROTEIN 1"/>
    <property type="match status" value="1"/>
</dbReference>
<keyword evidence="8" id="KW-0819">tRNA processing</keyword>
<evidence type="ECO:0000256" key="1">
    <source>
        <dbReference type="ARBA" id="ARBA00001966"/>
    </source>
</evidence>
<dbReference type="SFLD" id="SFLDG01082">
    <property type="entry name" value="B12-binding_domain_containing"/>
    <property type="match status" value="1"/>
</dbReference>
<evidence type="ECO:0000256" key="8">
    <source>
        <dbReference type="ARBA" id="ARBA00022694"/>
    </source>
</evidence>
<evidence type="ECO:0000256" key="12">
    <source>
        <dbReference type="ARBA" id="ARBA00031213"/>
    </source>
</evidence>
<dbReference type="NCBIfam" id="TIGR01579">
    <property type="entry name" value="MiaB-like-C"/>
    <property type="match status" value="1"/>
</dbReference>
<dbReference type="NCBIfam" id="TIGR00089">
    <property type="entry name" value="MiaB/RimO family radical SAM methylthiotransferase"/>
    <property type="match status" value="1"/>
</dbReference>
<dbReference type="SMART" id="SM00729">
    <property type="entry name" value="Elp3"/>
    <property type="match status" value="1"/>
</dbReference>
<dbReference type="InterPro" id="IPR006638">
    <property type="entry name" value="Elp3/MiaA/NifB-like_rSAM"/>
</dbReference>
<evidence type="ECO:0000256" key="7">
    <source>
        <dbReference type="ARBA" id="ARBA00022691"/>
    </source>
</evidence>
<dbReference type="GO" id="GO:0046872">
    <property type="term" value="F:metal ion binding"/>
    <property type="evidence" value="ECO:0007669"/>
    <property type="project" value="UniProtKB-KW"/>
</dbReference>
<dbReference type="SFLD" id="SFLDS00029">
    <property type="entry name" value="Radical_SAM"/>
    <property type="match status" value="1"/>
</dbReference>
<evidence type="ECO:0000256" key="9">
    <source>
        <dbReference type="ARBA" id="ARBA00022723"/>
    </source>
</evidence>
<comment type="function">
    <text evidence="2">Catalyzes the methylthiolation of N6-threonylcarbamoyladenosine (t(6)A), leading to the formation of 2-methylthio-N6-threonylcarbamoyladenosine (ms(2)t(6)A) at position 37 in tRNAs that read codons beginning with adenine.</text>
</comment>
<evidence type="ECO:0000313" key="18">
    <source>
        <dbReference type="EMBL" id="HJB91449.1"/>
    </source>
</evidence>
<dbReference type="InterPro" id="IPR038135">
    <property type="entry name" value="Methylthiotransferase_N_sf"/>
</dbReference>
<accession>A0A9D2MRM1</accession>
<dbReference type="FunFam" id="3.80.30.20:FF:000001">
    <property type="entry name" value="tRNA-2-methylthio-N(6)-dimethylallyladenosine synthase 2"/>
    <property type="match status" value="1"/>
</dbReference>
<comment type="catalytic activity">
    <reaction evidence="13">
        <text>N(6)-L-threonylcarbamoyladenosine(37) in tRNA + (sulfur carrier)-SH + AH2 + 2 S-adenosyl-L-methionine = 2-methylsulfanyl-N(6)-L-threonylcarbamoyladenosine(37) in tRNA + (sulfur carrier)-H + 5'-deoxyadenosine + L-methionine + A + S-adenosyl-L-homocysteine + 2 H(+)</text>
        <dbReference type="Rhea" id="RHEA:37075"/>
        <dbReference type="Rhea" id="RHEA-COMP:10163"/>
        <dbReference type="Rhea" id="RHEA-COMP:11092"/>
        <dbReference type="Rhea" id="RHEA-COMP:14737"/>
        <dbReference type="Rhea" id="RHEA-COMP:14739"/>
        <dbReference type="ChEBI" id="CHEBI:13193"/>
        <dbReference type="ChEBI" id="CHEBI:15378"/>
        <dbReference type="ChEBI" id="CHEBI:17319"/>
        <dbReference type="ChEBI" id="CHEBI:17499"/>
        <dbReference type="ChEBI" id="CHEBI:29917"/>
        <dbReference type="ChEBI" id="CHEBI:57844"/>
        <dbReference type="ChEBI" id="CHEBI:57856"/>
        <dbReference type="ChEBI" id="CHEBI:59789"/>
        <dbReference type="ChEBI" id="CHEBI:64428"/>
        <dbReference type="ChEBI" id="CHEBI:74418"/>
        <dbReference type="ChEBI" id="CHEBI:74420"/>
        <dbReference type="EC" id="2.8.4.5"/>
    </reaction>
</comment>
<dbReference type="SFLD" id="SFLDG01061">
    <property type="entry name" value="methylthiotransferase"/>
    <property type="match status" value="1"/>
</dbReference>
<dbReference type="GO" id="GO:0035597">
    <property type="term" value="F:tRNA-2-methylthio-N(6)-dimethylallyladenosine(37) synthase activity"/>
    <property type="evidence" value="ECO:0007669"/>
    <property type="project" value="TreeGrafter"/>
</dbReference>
<reference evidence="18" key="2">
    <citation type="submission" date="2021-04" db="EMBL/GenBank/DDBJ databases">
        <authorList>
            <person name="Gilroy R."/>
        </authorList>
    </citation>
    <scope>NUCLEOTIDE SEQUENCE</scope>
    <source>
        <strain evidence="18">USAMLcec3-2134</strain>
    </source>
</reference>
<dbReference type="EMBL" id="DWXE01000028">
    <property type="protein sequence ID" value="HJB91449.1"/>
    <property type="molecule type" value="Genomic_DNA"/>
</dbReference>
<keyword evidence="10" id="KW-0408">Iron</keyword>
<proteinExistence type="inferred from homology"/>
<dbReference type="GO" id="GO:0005829">
    <property type="term" value="C:cytosol"/>
    <property type="evidence" value="ECO:0007669"/>
    <property type="project" value="TreeGrafter"/>
</dbReference>
<keyword evidence="5" id="KW-0963">Cytoplasm</keyword>
<dbReference type="InterPro" id="IPR005839">
    <property type="entry name" value="Methylthiotransferase"/>
</dbReference>
<keyword evidence="4" id="KW-0004">4Fe-4S</keyword>
<keyword evidence="11" id="KW-0411">Iron-sulfur</keyword>
<keyword evidence="9" id="KW-0479">Metal-binding</keyword>
<dbReference type="PROSITE" id="PS51918">
    <property type="entry name" value="RADICAL_SAM"/>
    <property type="match status" value="1"/>
</dbReference>
<dbReference type="GO" id="GO:0051539">
    <property type="term" value="F:4 iron, 4 sulfur cluster binding"/>
    <property type="evidence" value="ECO:0007669"/>
    <property type="project" value="UniProtKB-KW"/>
</dbReference>
<evidence type="ECO:0000256" key="6">
    <source>
        <dbReference type="ARBA" id="ARBA00022679"/>
    </source>
</evidence>
<dbReference type="Pfam" id="PF00919">
    <property type="entry name" value="UPF0004"/>
    <property type="match status" value="1"/>
</dbReference>
<dbReference type="InterPro" id="IPR006467">
    <property type="entry name" value="MiaB-like_bact"/>
</dbReference>
<dbReference type="InterPro" id="IPR013848">
    <property type="entry name" value="Methylthiotransferase_N"/>
</dbReference>
<keyword evidence="6" id="KW-0808">Transferase</keyword>
<evidence type="ECO:0000256" key="14">
    <source>
        <dbReference type="ARBA" id="ARBA00061574"/>
    </source>
</evidence>
<feature type="domain" description="Radical SAM core" evidence="17">
    <location>
        <begin position="145"/>
        <end position="394"/>
    </location>
</feature>
<dbReference type="InterPro" id="IPR007197">
    <property type="entry name" value="rSAM"/>
</dbReference>
<evidence type="ECO:0000256" key="5">
    <source>
        <dbReference type="ARBA" id="ARBA00022490"/>
    </source>
</evidence>
<dbReference type="SUPFAM" id="SSF102114">
    <property type="entry name" value="Radical SAM enzymes"/>
    <property type="match status" value="1"/>
</dbReference>
<dbReference type="AlphaFoldDB" id="A0A9D2MRM1"/>
<comment type="similarity">
    <text evidence="14">Belongs to the methylthiotransferase family. MtaB subfamily.</text>
</comment>
<evidence type="ECO:0000259" key="16">
    <source>
        <dbReference type="PROSITE" id="PS51449"/>
    </source>
</evidence>
<comment type="cofactor">
    <cofactor evidence="1">
        <name>[4Fe-4S] cluster</name>
        <dbReference type="ChEBI" id="CHEBI:49883"/>
    </cofactor>
</comment>
<dbReference type="FunFam" id="3.40.50.12160:FF:000004">
    <property type="entry name" value="Threonylcarbamoyladenosine tRNA methylthiotransferase MtaB"/>
    <property type="match status" value="1"/>
</dbReference>
<organism evidence="18 19">
    <name type="scientific">Candidatus Eisenbergiella merdigallinarum</name>
    <dbReference type="NCBI Taxonomy" id="2838552"/>
    <lineage>
        <taxon>Bacteria</taxon>
        <taxon>Bacillati</taxon>
        <taxon>Bacillota</taxon>
        <taxon>Clostridia</taxon>
        <taxon>Lachnospirales</taxon>
        <taxon>Lachnospiraceae</taxon>
        <taxon>Eisenbergiella</taxon>
    </lineage>
</organism>
<sequence>MKSVALHNLGCKVNAYEIEVMQQNLQESGFKIVPFDSEADIYIVNTCTVTNIADRKSRQMLHRAKHKNPDAVVVAVGCYVQTGAERVEEDGCIDLAVGNNRKKDIVDILNAFLKERENGGKAGTASDIIDISNAREYEEMTLSRTAEHTRAYIKVQDGCNQFCSYCIIPFARGRVRSRRKEDVLEEVRNLAAKGYREVVLTGIHLSSYGMDFLGETGEDYLKPGGDLRQQAMDRGFLISLIEAIAGIDGISRIRLGSLEPRIITEAFAERLAAVKKVCPHFHLSLQSGCDETLKRMNRHYTAGEYYEKVEILRRFFENPAITTDVIAGFPGETEEEFERTRAFLEKVRFFEMHVFKYSRRKGTVADRMDGQLTDAVKTARSAVLLALEAKQSREYRASYIGQEVEILIEEQKEIGGKRWWVGHTPAYVRAAVPADEGRELSANGLCRGIVSGFLTDEIVSLNFSGK</sequence>
<dbReference type="Gene3D" id="3.40.50.12160">
    <property type="entry name" value="Methylthiotransferase, N-terminal domain"/>
    <property type="match status" value="1"/>
</dbReference>
<dbReference type="Proteomes" id="UP000886883">
    <property type="component" value="Unassembled WGS sequence"/>
</dbReference>
<feature type="domain" description="MTTase N-terminal" evidence="16">
    <location>
        <begin position="2"/>
        <end position="114"/>
    </location>
</feature>
<evidence type="ECO:0000256" key="10">
    <source>
        <dbReference type="ARBA" id="ARBA00023004"/>
    </source>
</evidence>
<dbReference type="SFLD" id="SFLDF00295">
    <property type="entry name" value="threonylcarbamoyladenosine_tRN"/>
    <property type="match status" value="1"/>
</dbReference>
<name>A0A9D2MRM1_9FIRM</name>
<evidence type="ECO:0000256" key="4">
    <source>
        <dbReference type="ARBA" id="ARBA00022485"/>
    </source>
</evidence>
<evidence type="ECO:0000256" key="15">
    <source>
        <dbReference type="ARBA" id="ARBA00069898"/>
    </source>
</evidence>
<dbReference type="InterPro" id="IPR023404">
    <property type="entry name" value="rSAM_horseshoe"/>
</dbReference>
<gene>
    <name evidence="18" type="primary">mtaB</name>
    <name evidence="18" type="ORF">H9763_08285</name>
</gene>